<reference evidence="4 5" key="1">
    <citation type="submission" date="2020-08" db="EMBL/GenBank/DDBJ databases">
        <title>Sequencing the genomes of 1000 actinobacteria strains.</title>
        <authorList>
            <person name="Klenk H.-P."/>
        </authorList>
    </citation>
    <scope>NUCLEOTIDE SEQUENCE [LARGE SCALE GENOMIC DNA]</scope>
    <source>
        <strain evidence="4 5">DSM 44936</strain>
    </source>
</reference>
<dbReference type="PANTHER" id="PTHR30015:SF7">
    <property type="entry name" value="TYPE IV METHYL-DIRECTED RESTRICTION ENZYME ECOKMRR"/>
    <property type="match status" value="1"/>
</dbReference>
<dbReference type="Proteomes" id="UP000555564">
    <property type="component" value="Unassembled WGS sequence"/>
</dbReference>
<dbReference type="InterPro" id="IPR011856">
    <property type="entry name" value="tRNA_endonuc-like_dom_sf"/>
</dbReference>
<evidence type="ECO:0000259" key="3">
    <source>
        <dbReference type="Pfam" id="PF04471"/>
    </source>
</evidence>
<name>A0A7X0IFJ1_9ACTN</name>
<sequence length="207" mass="22169">MAGLVGMGSAVLGLLWFVGNYSRSALVVGCLLVIATGGGLYLRYRMLEKERMRFLAANSELAKIDRMTGDQFEHLVAQRMIADGFRQVDKRGRAGDGGVDITAVVPGHGRFAVQCKRYRKSVGAPEVRNFLGALANGFAGHTGILVTSGSLTRQARVEALGARQPLVLVERDRLAEWMLGRVTLSPAGPRGRGEVTRGGPGFTPSAE</sequence>
<feature type="domain" description="Restriction endonuclease type IV Mrr" evidence="3">
    <location>
        <begin position="64"/>
        <end position="178"/>
    </location>
</feature>
<organism evidence="4 5">
    <name type="scientific">Sphaerisporangium rubeum</name>
    <dbReference type="NCBI Taxonomy" id="321317"/>
    <lineage>
        <taxon>Bacteria</taxon>
        <taxon>Bacillati</taxon>
        <taxon>Actinomycetota</taxon>
        <taxon>Actinomycetes</taxon>
        <taxon>Streptosporangiales</taxon>
        <taxon>Streptosporangiaceae</taxon>
        <taxon>Sphaerisporangium</taxon>
    </lineage>
</organism>
<dbReference type="InterPro" id="IPR052906">
    <property type="entry name" value="Type_IV_Methyl-Rstrct_Enzyme"/>
</dbReference>
<feature type="region of interest" description="Disordered" evidence="1">
    <location>
        <begin position="186"/>
        <end position="207"/>
    </location>
</feature>
<dbReference type="GO" id="GO:0015666">
    <property type="term" value="F:restriction endodeoxyribonuclease activity"/>
    <property type="evidence" value="ECO:0007669"/>
    <property type="project" value="TreeGrafter"/>
</dbReference>
<dbReference type="RefSeq" id="WP_184982656.1">
    <property type="nucleotide sequence ID" value="NZ_BAAALO010000011.1"/>
</dbReference>
<gene>
    <name evidence="4" type="ORF">BJ992_003712</name>
</gene>
<keyword evidence="2" id="KW-0472">Membrane</keyword>
<keyword evidence="5" id="KW-1185">Reference proteome</keyword>
<evidence type="ECO:0000256" key="1">
    <source>
        <dbReference type="SAM" id="MobiDB-lite"/>
    </source>
</evidence>
<keyword evidence="2" id="KW-1133">Transmembrane helix</keyword>
<dbReference type="EMBL" id="JACHIU010000001">
    <property type="protein sequence ID" value="MBB6474281.1"/>
    <property type="molecule type" value="Genomic_DNA"/>
</dbReference>
<keyword evidence="2" id="KW-0812">Transmembrane</keyword>
<dbReference type="PANTHER" id="PTHR30015">
    <property type="entry name" value="MRR RESTRICTION SYSTEM PROTEIN"/>
    <property type="match status" value="1"/>
</dbReference>
<accession>A0A7X0IFJ1</accession>
<dbReference type="Pfam" id="PF04471">
    <property type="entry name" value="Mrr_cat"/>
    <property type="match status" value="1"/>
</dbReference>
<proteinExistence type="predicted"/>
<dbReference type="AlphaFoldDB" id="A0A7X0IFJ1"/>
<dbReference type="InterPro" id="IPR007560">
    <property type="entry name" value="Restrct_endonuc_IV_Mrr"/>
</dbReference>
<dbReference type="GO" id="GO:0003677">
    <property type="term" value="F:DNA binding"/>
    <property type="evidence" value="ECO:0007669"/>
    <property type="project" value="InterPro"/>
</dbReference>
<dbReference type="InterPro" id="IPR011335">
    <property type="entry name" value="Restrct_endonuc-II-like"/>
</dbReference>
<evidence type="ECO:0000313" key="5">
    <source>
        <dbReference type="Proteomes" id="UP000555564"/>
    </source>
</evidence>
<dbReference type="GO" id="GO:0009307">
    <property type="term" value="P:DNA restriction-modification system"/>
    <property type="evidence" value="ECO:0007669"/>
    <property type="project" value="InterPro"/>
</dbReference>
<evidence type="ECO:0000313" key="4">
    <source>
        <dbReference type="EMBL" id="MBB6474281.1"/>
    </source>
</evidence>
<dbReference type="SUPFAM" id="SSF52980">
    <property type="entry name" value="Restriction endonuclease-like"/>
    <property type="match status" value="1"/>
</dbReference>
<dbReference type="Gene3D" id="3.40.1350.10">
    <property type="match status" value="1"/>
</dbReference>
<comment type="caution">
    <text evidence="4">The sequence shown here is derived from an EMBL/GenBank/DDBJ whole genome shotgun (WGS) entry which is preliminary data.</text>
</comment>
<protein>
    <submittedName>
        <fullName evidence="4">Restriction system protein</fullName>
    </submittedName>
</protein>
<evidence type="ECO:0000256" key="2">
    <source>
        <dbReference type="SAM" id="Phobius"/>
    </source>
</evidence>
<feature type="transmembrane region" description="Helical" evidence="2">
    <location>
        <begin position="24"/>
        <end position="44"/>
    </location>
</feature>